<evidence type="ECO:0000256" key="1">
    <source>
        <dbReference type="ARBA" id="ARBA00006040"/>
    </source>
</evidence>
<dbReference type="Gene3D" id="1.10.1370.10">
    <property type="entry name" value="Neurolysin, domain 3"/>
    <property type="match status" value="1"/>
</dbReference>
<evidence type="ECO:0000313" key="12">
    <source>
        <dbReference type="EMBL" id="AJQ92760.1"/>
    </source>
</evidence>
<evidence type="ECO:0000259" key="11">
    <source>
        <dbReference type="Pfam" id="PF19310"/>
    </source>
</evidence>
<dbReference type="GO" id="GO:0005829">
    <property type="term" value="C:cytosol"/>
    <property type="evidence" value="ECO:0007669"/>
    <property type="project" value="UniProtKB-ARBA"/>
</dbReference>
<dbReference type="FunFam" id="3.40.390.10:FF:000009">
    <property type="entry name" value="Oligopeptidase A"/>
    <property type="match status" value="1"/>
</dbReference>
<evidence type="ECO:0000256" key="9">
    <source>
        <dbReference type="RuleBase" id="RU003435"/>
    </source>
</evidence>
<evidence type="ECO:0000256" key="4">
    <source>
        <dbReference type="ARBA" id="ARBA00022801"/>
    </source>
</evidence>
<dbReference type="Pfam" id="PF19310">
    <property type="entry name" value="TOP_N"/>
    <property type="match status" value="1"/>
</dbReference>
<dbReference type="Proteomes" id="UP000032266">
    <property type="component" value="Chromosome"/>
</dbReference>
<accession>A0A0C5UZQ5</accession>
<dbReference type="OrthoDB" id="9773538at2"/>
<dbReference type="InterPro" id="IPR034005">
    <property type="entry name" value="M3A_DCP"/>
</dbReference>
<keyword evidence="2 9" id="KW-0645">Protease</keyword>
<dbReference type="InterPro" id="IPR045666">
    <property type="entry name" value="OpdA_N"/>
</dbReference>
<protein>
    <recommendedName>
        <fullName evidence="8">oligopeptidase A</fullName>
        <ecNumber evidence="8">3.4.24.70</ecNumber>
    </recommendedName>
</protein>
<dbReference type="InterPro" id="IPR045090">
    <property type="entry name" value="Pept_M3A_M3B"/>
</dbReference>
<reference evidence="12 13" key="1">
    <citation type="submission" date="2014-01" db="EMBL/GenBank/DDBJ databases">
        <title>Full genme sequencing of cellulolytic bacterium Gynuella sunshinyii YC6258T gen. nov., sp. nov.</title>
        <authorList>
            <person name="Khan H."/>
            <person name="Chung E.J."/>
            <person name="Chung Y.R."/>
        </authorList>
    </citation>
    <scope>NUCLEOTIDE SEQUENCE [LARGE SCALE GENOMIC DNA]</scope>
    <source>
        <strain evidence="12 13">YC6258</strain>
    </source>
</reference>
<dbReference type="NCBIfam" id="NF008159">
    <property type="entry name" value="PRK10911.1"/>
    <property type="match status" value="1"/>
</dbReference>
<comment type="similarity">
    <text evidence="1 9">Belongs to the peptidase M3 family.</text>
</comment>
<evidence type="ECO:0000256" key="7">
    <source>
        <dbReference type="ARBA" id="ARBA00024603"/>
    </source>
</evidence>
<name>A0A0C5UZQ5_9GAMM</name>
<keyword evidence="5 9" id="KW-0862">Zinc</keyword>
<dbReference type="PANTHER" id="PTHR43660">
    <property type="entry name" value="DIPEPTIDYL CARBOXYPEPTIDASE"/>
    <property type="match status" value="1"/>
</dbReference>
<dbReference type="SUPFAM" id="SSF55486">
    <property type="entry name" value="Metalloproteases ('zincins'), catalytic domain"/>
    <property type="match status" value="1"/>
</dbReference>
<evidence type="ECO:0000313" key="13">
    <source>
        <dbReference type="Proteomes" id="UP000032266"/>
    </source>
</evidence>
<evidence type="ECO:0000259" key="10">
    <source>
        <dbReference type="Pfam" id="PF01432"/>
    </source>
</evidence>
<dbReference type="Gene3D" id="3.40.390.10">
    <property type="entry name" value="Collagenase (Catalytic Domain)"/>
    <property type="match status" value="1"/>
</dbReference>
<keyword evidence="6 9" id="KW-0482">Metalloprotease</keyword>
<feature type="domain" description="Peptidase M3A/M3B catalytic" evidence="10">
    <location>
        <begin position="218"/>
        <end position="667"/>
    </location>
</feature>
<dbReference type="STRING" id="1445510.YC6258_00710"/>
<dbReference type="PANTHER" id="PTHR43660:SF1">
    <property type="entry name" value="DIPEPTIDYL CARBOXYPEPTIDASE"/>
    <property type="match status" value="1"/>
</dbReference>
<dbReference type="InterPro" id="IPR024077">
    <property type="entry name" value="Neurolysin/TOP_dom2"/>
</dbReference>
<dbReference type="InterPro" id="IPR024079">
    <property type="entry name" value="MetalloPept_cat_dom_sf"/>
</dbReference>
<dbReference type="HOGENOM" id="CLU_001805_4_1_6"/>
<evidence type="ECO:0000256" key="6">
    <source>
        <dbReference type="ARBA" id="ARBA00023049"/>
    </source>
</evidence>
<dbReference type="GO" id="GO:0006508">
    <property type="term" value="P:proteolysis"/>
    <property type="evidence" value="ECO:0007669"/>
    <property type="project" value="UniProtKB-KW"/>
</dbReference>
<dbReference type="KEGG" id="gsn:YC6258_00710"/>
<keyword evidence="3 9" id="KW-0479">Metal-binding</keyword>
<dbReference type="EMBL" id="CP007142">
    <property type="protein sequence ID" value="AJQ92760.1"/>
    <property type="molecule type" value="Genomic_DNA"/>
</dbReference>
<dbReference type="PATRIC" id="fig|1445510.3.peg.697"/>
<dbReference type="AlphaFoldDB" id="A0A0C5UZQ5"/>
<keyword evidence="13" id="KW-1185">Reference proteome</keyword>
<dbReference type="GO" id="GO:0046872">
    <property type="term" value="F:metal ion binding"/>
    <property type="evidence" value="ECO:0007669"/>
    <property type="project" value="UniProtKB-UniRule"/>
</dbReference>
<feature type="domain" description="Oligopeptidase A N-terminal" evidence="11">
    <location>
        <begin position="27"/>
        <end position="145"/>
    </location>
</feature>
<dbReference type="InterPro" id="IPR001567">
    <property type="entry name" value="Pept_M3A_M3B_dom"/>
</dbReference>
<comment type="cofactor">
    <cofactor evidence="9">
        <name>Zn(2+)</name>
        <dbReference type="ChEBI" id="CHEBI:29105"/>
    </cofactor>
    <text evidence="9">Binds 1 zinc ion.</text>
</comment>
<dbReference type="EC" id="3.4.24.70" evidence="8"/>
<organism evidence="12 13">
    <name type="scientific">Gynuella sunshinyii YC6258</name>
    <dbReference type="NCBI Taxonomy" id="1445510"/>
    <lineage>
        <taxon>Bacteria</taxon>
        <taxon>Pseudomonadati</taxon>
        <taxon>Pseudomonadota</taxon>
        <taxon>Gammaproteobacteria</taxon>
        <taxon>Oceanospirillales</taxon>
        <taxon>Saccharospirillaceae</taxon>
        <taxon>Gynuella</taxon>
    </lineage>
</organism>
<keyword evidence="4 9" id="KW-0378">Hydrolase</keyword>
<proteinExistence type="inferred from homology"/>
<sequence>MSNPLLESHRLPPFSRIRAEHVVPAIGQLIEQNRAEINELVNSPETPDWETFLNPIQQLTDRLEQAWSPIGHLAYVKDSEELREAYKQALEMMSAYSTEFYQNEGLCRKYQQIDLDKLDRPARKAVENALLDFKLSGISLPQEQRSRYAEIAQRLSKLGSQFQENVLDATQGWSKHIIDQKDLAGLPESALATLAQNAKNKGKDGWLITLEFPSYLPVMTYADNRSLRREVATAFSTRASDQGPNAGQWNNAAVMAEILDLRTEEADLLGYGNYSELSLAKKMAKSPKQVLDFLNELADKSYPQAGEEFAELTAYARQNLGVSKLDPWDVAYASEKLKQHSYSISQEELKPYFPVNRVIDGLFQTAQRLFAVEFREQQDFDTYHPDVKLFEITSQGEHIASFYLDLYAREGKRGGAWMDVCRSRIPGQLPVAYLTCNFTAPVGDKPALLTHMEVTTLFHEFGHGIHHMLTQVEVSAVGGINGVAWDAVELPSQFMENFCYEPEALAFISGHFETGEPLPKDLLDKMLAAKNFQSAMQTVRQLEFALFDFELHTQYRHGHPEWIRTVIDSVRDRVCVVPVLPENRFENSFSHIFGGGYAAGYYSYKWAEVLSADAFSRFEEEGVFNAETGLSFRREILEKGGSEDAMTLFKNFRGREPSVDALLRHSGIKAA</sequence>
<dbReference type="RefSeq" id="WP_044615751.1">
    <property type="nucleotide sequence ID" value="NZ_CP007142.1"/>
</dbReference>
<dbReference type="GO" id="GO:0004222">
    <property type="term" value="F:metalloendopeptidase activity"/>
    <property type="evidence" value="ECO:0007669"/>
    <property type="project" value="UniProtKB-EC"/>
</dbReference>
<dbReference type="Pfam" id="PF01432">
    <property type="entry name" value="Peptidase_M3"/>
    <property type="match status" value="1"/>
</dbReference>
<evidence type="ECO:0000256" key="2">
    <source>
        <dbReference type="ARBA" id="ARBA00022670"/>
    </source>
</evidence>
<evidence type="ECO:0000256" key="8">
    <source>
        <dbReference type="ARBA" id="ARBA00026100"/>
    </source>
</evidence>
<comment type="catalytic activity">
    <reaction evidence="7">
        <text>Hydrolysis of oligopeptides, with broad specificity. Gly or Ala commonly occur as P1 or P1' residues, but more distant residues are also important, as is shown by the fact that Z-Gly-Pro-Gly-|-Gly-Pro-Ala is cleaved, but not Z-(Gly)(5).</text>
        <dbReference type="EC" id="3.4.24.70"/>
    </reaction>
</comment>
<gene>
    <name evidence="12" type="ORF">YC6258_00710</name>
</gene>
<evidence type="ECO:0000256" key="3">
    <source>
        <dbReference type="ARBA" id="ARBA00022723"/>
    </source>
</evidence>
<dbReference type="MEROPS" id="M03.004"/>
<dbReference type="CDD" id="cd06456">
    <property type="entry name" value="M3A_DCP"/>
    <property type="match status" value="1"/>
</dbReference>
<evidence type="ECO:0000256" key="5">
    <source>
        <dbReference type="ARBA" id="ARBA00022833"/>
    </source>
</evidence>